<organism evidence="1 2">
    <name type="scientific">Halorubellus litoreus</name>
    <dbReference type="NCBI Taxonomy" id="755308"/>
    <lineage>
        <taxon>Archaea</taxon>
        <taxon>Methanobacteriati</taxon>
        <taxon>Methanobacteriota</taxon>
        <taxon>Stenosarchaea group</taxon>
        <taxon>Halobacteria</taxon>
        <taxon>Halobacteriales</taxon>
        <taxon>Halorubellaceae</taxon>
        <taxon>Halorubellus</taxon>
    </lineage>
</organism>
<accession>A0ABD5VHA9</accession>
<sequence>MASDTGRLADKYSLGTTEKQILFSVTGWFNAYSVDIQGRTHHIGRDPEPTLRELCSSIELWSPQSERAHQAMIEAGLFKSPKRDEKVYIAGRRCKWLPTEDCLTVIENLFKNHDDVYPPWATTEHSRPPTFRDGPELMSHRKGVMVAGESLKRLNDVTHNDYYPQGNLPQRPDLRIYGPDPEPIARVEVLTNHGNTGTWENKFTAWQSTDAGPTIWLFENRRGMVRFWNHLVRHGFIQLDNGMFGGEAQNWSSTRVNDRLERSRDGHHAYSSVDLCWTMPGMLAADRIDLHEWAKALNIK</sequence>
<protein>
    <submittedName>
        <fullName evidence="1">Uncharacterized protein</fullName>
    </submittedName>
</protein>
<gene>
    <name evidence="1" type="ORF">ACFQGB_08335</name>
</gene>
<evidence type="ECO:0000313" key="2">
    <source>
        <dbReference type="Proteomes" id="UP001596395"/>
    </source>
</evidence>
<evidence type="ECO:0000313" key="1">
    <source>
        <dbReference type="EMBL" id="MFC6952869.1"/>
    </source>
</evidence>
<comment type="caution">
    <text evidence="1">The sequence shown here is derived from an EMBL/GenBank/DDBJ whole genome shotgun (WGS) entry which is preliminary data.</text>
</comment>
<dbReference type="Proteomes" id="UP001596395">
    <property type="component" value="Unassembled WGS sequence"/>
</dbReference>
<dbReference type="RefSeq" id="WP_336349851.1">
    <property type="nucleotide sequence ID" value="NZ_JAZAQL010000002.1"/>
</dbReference>
<reference evidence="1 2" key="1">
    <citation type="journal article" date="2019" name="Int. J. Syst. Evol. Microbiol.">
        <title>The Global Catalogue of Microorganisms (GCM) 10K type strain sequencing project: providing services to taxonomists for standard genome sequencing and annotation.</title>
        <authorList>
            <consortium name="The Broad Institute Genomics Platform"/>
            <consortium name="The Broad Institute Genome Sequencing Center for Infectious Disease"/>
            <person name="Wu L."/>
            <person name="Ma J."/>
        </authorList>
    </citation>
    <scope>NUCLEOTIDE SEQUENCE [LARGE SCALE GENOMIC DNA]</scope>
    <source>
        <strain evidence="1 2">GX26</strain>
    </source>
</reference>
<dbReference type="EMBL" id="JBHSXN010000002">
    <property type="protein sequence ID" value="MFC6952869.1"/>
    <property type="molecule type" value="Genomic_DNA"/>
</dbReference>
<dbReference type="AlphaFoldDB" id="A0ABD5VHA9"/>
<name>A0ABD5VHA9_9EURY</name>
<proteinExistence type="predicted"/>
<keyword evidence="2" id="KW-1185">Reference proteome</keyword>